<dbReference type="AlphaFoldDB" id="A0A1I1FDD8"/>
<reference evidence="2 3" key="1">
    <citation type="submission" date="2016-10" db="EMBL/GenBank/DDBJ databases">
        <authorList>
            <person name="de Groot N.N."/>
        </authorList>
    </citation>
    <scope>NUCLEOTIDE SEQUENCE [LARGE SCALE GENOMIC DNA]</scope>
    <source>
        <strain evidence="2 3">CGMCC 4.5739</strain>
    </source>
</reference>
<dbReference type="STRING" id="910347.SAMN05421773_101630"/>
<feature type="transmembrane region" description="Helical" evidence="1">
    <location>
        <begin position="264"/>
        <end position="284"/>
    </location>
</feature>
<dbReference type="InterPro" id="IPR051790">
    <property type="entry name" value="Cytochrome_c-biogenesis_DsbD"/>
</dbReference>
<dbReference type="OrthoDB" id="5244297at2"/>
<feature type="transmembrane region" description="Helical" evidence="1">
    <location>
        <begin position="55"/>
        <end position="80"/>
    </location>
</feature>
<sequence length="299" mass="30449">MDGVPFALAFTAGMLAAVNPCGFALLPAYLGLFVGGAGQQGDGAAGRAGALRRAAVATGAMTAGFTLVFGAFGLVVSPLALSVERWLPWVTVVIGALLLATGGWLLTGRELGMALPKAGPAGRNPTESARGMAVFGVSYAIASLSCTVGPFLAITATAFRGSNVPGVITVFLAYAGGMGAVVGVLTLGAALSRQAVATWLRRALPYVTRVSGALLLVAGGYIAYYGWYEIRLLNGELAGDDPVIRWATGVQGDLTRLVNDLGPWRVGAALAVLLAATAAVTATARRHHRTDPTTPTPTP</sequence>
<proteinExistence type="predicted"/>
<feature type="transmembrane region" description="Helical" evidence="1">
    <location>
        <begin position="203"/>
        <end position="227"/>
    </location>
</feature>
<keyword evidence="1" id="KW-0472">Membrane</keyword>
<feature type="transmembrane region" description="Helical" evidence="1">
    <location>
        <begin position="171"/>
        <end position="191"/>
    </location>
</feature>
<evidence type="ECO:0000313" key="3">
    <source>
        <dbReference type="Proteomes" id="UP000199207"/>
    </source>
</evidence>
<gene>
    <name evidence="2" type="ORF">SAMN05421773_101630</name>
</gene>
<dbReference type="PANTHER" id="PTHR31272:SF4">
    <property type="entry name" value="CYTOCHROME C-TYPE BIOGENESIS PROTEIN HI_1454-RELATED"/>
    <property type="match status" value="1"/>
</dbReference>
<evidence type="ECO:0000256" key="1">
    <source>
        <dbReference type="SAM" id="Phobius"/>
    </source>
</evidence>
<keyword evidence="3" id="KW-1185">Reference proteome</keyword>
<dbReference type="PANTHER" id="PTHR31272">
    <property type="entry name" value="CYTOCHROME C-TYPE BIOGENESIS PROTEIN HI_1454-RELATED"/>
    <property type="match status" value="1"/>
</dbReference>
<dbReference type="Proteomes" id="UP000199207">
    <property type="component" value="Unassembled WGS sequence"/>
</dbReference>
<organism evidence="2 3">
    <name type="scientific">Streptomyces aidingensis</name>
    <dbReference type="NCBI Taxonomy" id="910347"/>
    <lineage>
        <taxon>Bacteria</taxon>
        <taxon>Bacillati</taxon>
        <taxon>Actinomycetota</taxon>
        <taxon>Actinomycetes</taxon>
        <taxon>Kitasatosporales</taxon>
        <taxon>Streptomycetaceae</taxon>
        <taxon>Streptomyces</taxon>
    </lineage>
</organism>
<name>A0A1I1FDD8_9ACTN</name>
<protein>
    <submittedName>
        <fullName evidence="2">Cytochrome c biogenesis protein CcdA</fullName>
    </submittedName>
</protein>
<feature type="transmembrane region" description="Helical" evidence="1">
    <location>
        <begin position="6"/>
        <end position="34"/>
    </location>
</feature>
<keyword evidence="1" id="KW-0812">Transmembrane</keyword>
<evidence type="ECO:0000313" key="2">
    <source>
        <dbReference type="EMBL" id="SFB95153.1"/>
    </source>
</evidence>
<dbReference type="RefSeq" id="WP_093837008.1">
    <property type="nucleotide sequence ID" value="NZ_FOLM01000001.1"/>
</dbReference>
<keyword evidence="1" id="KW-1133">Transmembrane helix</keyword>
<dbReference type="EMBL" id="FOLM01000001">
    <property type="protein sequence ID" value="SFB95153.1"/>
    <property type="molecule type" value="Genomic_DNA"/>
</dbReference>
<accession>A0A1I1FDD8</accession>
<feature type="transmembrane region" description="Helical" evidence="1">
    <location>
        <begin position="133"/>
        <end position="159"/>
    </location>
</feature>
<feature type="transmembrane region" description="Helical" evidence="1">
    <location>
        <begin position="86"/>
        <end position="107"/>
    </location>
</feature>